<accession>A0A7C9JSG6</accession>
<organism evidence="8 9">
    <name type="scientific">Vreelandella alkaliphila</name>
    <dbReference type="NCBI Taxonomy" id="272774"/>
    <lineage>
        <taxon>Bacteria</taxon>
        <taxon>Pseudomonadati</taxon>
        <taxon>Pseudomonadota</taxon>
        <taxon>Gammaproteobacteria</taxon>
        <taxon>Oceanospirillales</taxon>
        <taxon>Halomonadaceae</taxon>
        <taxon>Vreelandella</taxon>
    </lineage>
</organism>
<comment type="similarity">
    <text evidence="1">Belongs to the 'phage' integrase family.</text>
</comment>
<dbReference type="InterPro" id="IPR050090">
    <property type="entry name" value="Tyrosine_recombinase_XerCD"/>
</dbReference>
<dbReference type="InterPro" id="IPR011010">
    <property type="entry name" value="DNA_brk_join_enz"/>
</dbReference>
<dbReference type="Pfam" id="PF12167">
    <property type="entry name" value="Arm-DNA-bind_2"/>
    <property type="match status" value="1"/>
</dbReference>
<dbReference type="Pfam" id="PF00589">
    <property type="entry name" value="Phage_integrase"/>
    <property type="match status" value="1"/>
</dbReference>
<keyword evidence="4" id="KW-0233">DNA recombination</keyword>
<dbReference type="InterPro" id="IPR013762">
    <property type="entry name" value="Integrase-like_cat_sf"/>
</dbReference>
<dbReference type="PANTHER" id="PTHR30349">
    <property type="entry name" value="PHAGE INTEGRASE-RELATED"/>
    <property type="match status" value="1"/>
</dbReference>
<dbReference type="PROSITE" id="PS51898">
    <property type="entry name" value="TYR_RECOMBINASE"/>
    <property type="match status" value="1"/>
</dbReference>
<reference evidence="8 9" key="1">
    <citation type="submission" date="2020-01" db="EMBL/GenBank/DDBJ databases">
        <title>Whole genome sequencing of Halomonas alkaliphila strain LS44.</title>
        <authorList>
            <person name="Kumar S."/>
            <person name="Paul D."/>
            <person name="Shouche Y."/>
            <person name="Suryavanshi M.V."/>
        </authorList>
    </citation>
    <scope>NUCLEOTIDE SEQUENCE [LARGE SCALE GENOMIC DNA]</scope>
    <source>
        <strain evidence="8 9">LS44</strain>
    </source>
</reference>
<dbReference type="PANTHER" id="PTHR30349:SF41">
    <property type="entry name" value="INTEGRASE_RECOMBINASE PROTEIN MJ0367-RELATED"/>
    <property type="match status" value="1"/>
</dbReference>
<evidence type="ECO:0000259" key="7">
    <source>
        <dbReference type="PROSITE" id="PS51900"/>
    </source>
</evidence>
<dbReference type="SUPFAM" id="SSF56349">
    <property type="entry name" value="DNA breaking-rejoining enzymes"/>
    <property type="match status" value="1"/>
</dbReference>
<dbReference type="GO" id="GO:0003677">
    <property type="term" value="F:DNA binding"/>
    <property type="evidence" value="ECO:0007669"/>
    <property type="project" value="UniProtKB-UniRule"/>
</dbReference>
<keyword evidence="2" id="KW-0229">DNA integration</keyword>
<dbReference type="Proteomes" id="UP000480312">
    <property type="component" value="Unassembled WGS sequence"/>
</dbReference>
<dbReference type="PROSITE" id="PS51900">
    <property type="entry name" value="CB"/>
    <property type="match status" value="1"/>
</dbReference>
<evidence type="ECO:0000256" key="3">
    <source>
        <dbReference type="ARBA" id="ARBA00023125"/>
    </source>
</evidence>
<evidence type="ECO:0000256" key="2">
    <source>
        <dbReference type="ARBA" id="ARBA00022908"/>
    </source>
</evidence>
<keyword evidence="3 5" id="KW-0238">DNA-binding</keyword>
<dbReference type="OrthoDB" id="5391994at2"/>
<evidence type="ECO:0000259" key="6">
    <source>
        <dbReference type="PROSITE" id="PS51898"/>
    </source>
</evidence>
<dbReference type="InterPro" id="IPR004107">
    <property type="entry name" value="Integrase_SAM-like_N"/>
</dbReference>
<dbReference type="AlphaFoldDB" id="A0A7C9JSG6"/>
<dbReference type="InterPro" id="IPR044068">
    <property type="entry name" value="CB"/>
</dbReference>
<dbReference type="Gene3D" id="1.10.150.130">
    <property type="match status" value="1"/>
</dbReference>
<dbReference type="Gene3D" id="1.10.443.10">
    <property type="entry name" value="Intergrase catalytic core"/>
    <property type="match status" value="1"/>
</dbReference>
<dbReference type="RefSeq" id="WP_162218430.1">
    <property type="nucleotide sequence ID" value="NZ_JAAEHK010000009.1"/>
</dbReference>
<dbReference type="InterPro" id="IPR010998">
    <property type="entry name" value="Integrase_recombinase_N"/>
</dbReference>
<comment type="caution">
    <text evidence="8">The sequence shown here is derived from an EMBL/GenBank/DDBJ whole genome shotgun (WGS) entry which is preliminary data.</text>
</comment>
<evidence type="ECO:0000313" key="8">
    <source>
        <dbReference type="EMBL" id="NDL70540.1"/>
    </source>
</evidence>
<gene>
    <name evidence="8" type="ORF">GPL32_08450</name>
</gene>
<dbReference type="GO" id="GO:0015074">
    <property type="term" value="P:DNA integration"/>
    <property type="evidence" value="ECO:0007669"/>
    <property type="project" value="UniProtKB-KW"/>
</dbReference>
<proteinExistence type="inferred from homology"/>
<dbReference type="CDD" id="cd01189">
    <property type="entry name" value="INT_ICEBs1_C_like"/>
    <property type="match status" value="1"/>
</dbReference>
<protein>
    <submittedName>
        <fullName evidence="8">Site-specific integrase</fullName>
    </submittedName>
</protein>
<evidence type="ECO:0000256" key="1">
    <source>
        <dbReference type="ARBA" id="ARBA00008857"/>
    </source>
</evidence>
<evidence type="ECO:0000313" key="9">
    <source>
        <dbReference type="Proteomes" id="UP000480312"/>
    </source>
</evidence>
<dbReference type="InterPro" id="IPR002104">
    <property type="entry name" value="Integrase_catalytic"/>
</dbReference>
<dbReference type="EMBL" id="JAAEHK010000009">
    <property type="protein sequence ID" value="NDL70540.1"/>
    <property type="molecule type" value="Genomic_DNA"/>
</dbReference>
<evidence type="ECO:0000256" key="5">
    <source>
        <dbReference type="PROSITE-ProRule" id="PRU01248"/>
    </source>
</evidence>
<dbReference type="Pfam" id="PF14659">
    <property type="entry name" value="Phage_int_SAM_3"/>
    <property type="match status" value="1"/>
</dbReference>
<feature type="domain" description="Core-binding (CB)" evidence="7">
    <location>
        <begin position="81"/>
        <end position="160"/>
    </location>
</feature>
<feature type="domain" description="Tyr recombinase" evidence="6">
    <location>
        <begin position="185"/>
        <end position="379"/>
    </location>
</feature>
<dbReference type="GO" id="GO:0006310">
    <property type="term" value="P:DNA recombination"/>
    <property type="evidence" value="ECO:0007669"/>
    <property type="project" value="UniProtKB-KW"/>
</dbReference>
<dbReference type="InterPro" id="IPR022000">
    <property type="entry name" value="Min27-like_integrase_DNA_bind"/>
</dbReference>
<evidence type="ECO:0000256" key="4">
    <source>
        <dbReference type="ARBA" id="ARBA00023172"/>
    </source>
</evidence>
<name>A0A7C9JSG6_9GAMM</name>
<sequence length="385" mass="43782">MGNQGSNYEGVRAASSSSIEIDFYYQATRCRERLKLEPTAANMKKAARHRAAVISSIEAGTFDYQVTFPRSKNARKFLRQDRLDTYLRQWLDIKRPTHKASTIKTYTTIIERQLIPQFGHLLLAEISRPQVRSWLASLTCGNKRLANILMVLRSALDDAVDDELLDTNPLNGWHYRLKEAPGPKKGPDPFTKEEQALILAAARPEVRPLFQFAFWTGLRPSEYIALEWGDIDWHRMEITVNKSITAAAKGEAEDTKTSAGRRTVALLPPAAQALKAQMQYTRLHPSGRIFLWPRSQKPLSGDNDIREKLWRPVVIRSGVRYRTLYQTRHTFGSMMLSAGEPLAWVSKQMGHRDVVFTARTYAQWIPNTSPELGLRAVEMFGDGQP</sequence>